<sequence length="128" mass="14657">MKPIFQTKLHIKGKQRGNCMRAVFASLLELSIDEVPPFEDMPDSKYFPKLLDWLESIGFYLLQWDEEIYLPVFYIANGISPRGVSHSVVYFEEKMVHDPHPSGLGINTITSVWVLLPINPVFNSTMKG</sequence>
<name>A0A6M3JS73_9ZZZZ</name>
<organism evidence="1">
    <name type="scientific">viral metagenome</name>
    <dbReference type="NCBI Taxonomy" id="1070528"/>
    <lineage>
        <taxon>unclassified sequences</taxon>
        <taxon>metagenomes</taxon>
        <taxon>organismal metagenomes</taxon>
    </lineage>
</organism>
<reference evidence="1" key="1">
    <citation type="submission" date="2020-03" db="EMBL/GenBank/DDBJ databases">
        <title>The deep terrestrial virosphere.</title>
        <authorList>
            <person name="Holmfeldt K."/>
            <person name="Nilsson E."/>
            <person name="Simone D."/>
            <person name="Lopez-Fernandez M."/>
            <person name="Wu X."/>
            <person name="de Brujin I."/>
            <person name="Lundin D."/>
            <person name="Andersson A."/>
            <person name="Bertilsson S."/>
            <person name="Dopson M."/>
        </authorList>
    </citation>
    <scope>NUCLEOTIDE SEQUENCE</scope>
    <source>
        <strain evidence="1">MM415A02568</strain>
    </source>
</reference>
<dbReference type="EMBL" id="MT141985">
    <property type="protein sequence ID" value="QJA72874.1"/>
    <property type="molecule type" value="Genomic_DNA"/>
</dbReference>
<dbReference type="AlphaFoldDB" id="A0A6M3JS73"/>
<proteinExistence type="predicted"/>
<gene>
    <name evidence="1" type="ORF">MM415A02568_0002</name>
</gene>
<evidence type="ECO:0000313" key="1">
    <source>
        <dbReference type="EMBL" id="QJA72874.1"/>
    </source>
</evidence>
<accession>A0A6M3JS73</accession>
<protein>
    <submittedName>
        <fullName evidence="1">Uncharacterized protein</fullName>
    </submittedName>
</protein>